<reference evidence="1" key="1">
    <citation type="journal article" date="2022" name="New Phytol.">
        <title>Evolutionary transition to the ectomycorrhizal habit in the genomes of a hyperdiverse lineage of mushroom-forming fungi.</title>
        <authorList>
            <person name="Looney B."/>
            <person name="Miyauchi S."/>
            <person name="Morin E."/>
            <person name="Drula E."/>
            <person name="Courty P.E."/>
            <person name="Kohler A."/>
            <person name="Kuo A."/>
            <person name="LaButti K."/>
            <person name="Pangilinan J."/>
            <person name="Lipzen A."/>
            <person name="Riley R."/>
            <person name="Andreopoulos W."/>
            <person name="He G."/>
            <person name="Johnson J."/>
            <person name="Nolan M."/>
            <person name="Tritt A."/>
            <person name="Barry K.W."/>
            <person name="Grigoriev I.V."/>
            <person name="Nagy L.G."/>
            <person name="Hibbett D."/>
            <person name="Henrissat B."/>
            <person name="Matheny P.B."/>
            <person name="Labbe J."/>
            <person name="Martin F.M."/>
        </authorList>
    </citation>
    <scope>NUCLEOTIDE SEQUENCE</scope>
    <source>
        <strain evidence="1">BPL690</strain>
    </source>
</reference>
<dbReference type="AlphaFoldDB" id="A0AAD4LY73"/>
<organism evidence="1 2">
    <name type="scientific">Multifurca ochricompacta</name>
    <dbReference type="NCBI Taxonomy" id="376703"/>
    <lineage>
        <taxon>Eukaryota</taxon>
        <taxon>Fungi</taxon>
        <taxon>Dikarya</taxon>
        <taxon>Basidiomycota</taxon>
        <taxon>Agaricomycotina</taxon>
        <taxon>Agaricomycetes</taxon>
        <taxon>Russulales</taxon>
        <taxon>Russulaceae</taxon>
        <taxon>Multifurca</taxon>
    </lineage>
</organism>
<evidence type="ECO:0000313" key="2">
    <source>
        <dbReference type="Proteomes" id="UP001203297"/>
    </source>
</evidence>
<keyword evidence="2" id="KW-1185">Reference proteome</keyword>
<proteinExistence type="predicted"/>
<accession>A0AAD4LY73</accession>
<protein>
    <submittedName>
        <fullName evidence="1">Uncharacterized protein</fullName>
    </submittedName>
</protein>
<gene>
    <name evidence="1" type="ORF">B0F90DRAFT_1766021</name>
</gene>
<sequence>MANDNDPAIIMFPTRFRPFFYIIKSKAVLIAKQKGFNNFHITSRFAARWSSSGAISSLIKFRRLGV</sequence>
<comment type="caution">
    <text evidence="1">The sequence shown here is derived from an EMBL/GenBank/DDBJ whole genome shotgun (WGS) entry which is preliminary data.</text>
</comment>
<dbReference type="EMBL" id="WTXG01000104">
    <property type="protein sequence ID" value="KAI0293026.1"/>
    <property type="molecule type" value="Genomic_DNA"/>
</dbReference>
<dbReference type="Proteomes" id="UP001203297">
    <property type="component" value="Unassembled WGS sequence"/>
</dbReference>
<name>A0AAD4LY73_9AGAM</name>
<evidence type="ECO:0000313" key="1">
    <source>
        <dbReference type="EMBL" id="KAI0293026.1"/>
    </source>
</evidence>